<comment type="caution">
    <text evidence="9">The sequence shown here is derived from an EMBL/GenBank/DDBJ whole genome shotgun (WGS) entry which is preliminary data.</text>
</comment>
<proteinExistence type="inferred from homology"/>
<feature type="domain" description="Peptidase M14" evidence="8">
    <location>
        <begin position="26"/>
        <end position="284"/>
    </location>
</feature>
<keyword evidence="3" id="KW-0645">Protease</keyword>
<dbReference type="EMBL" id="MQUA01000013">
    <property type="protein sequence ID" value="PQB06918.1"/>
    <property type="molecule type" value="Genomic_DNA"/>
</dbReference>
<dbReference type="GO" id="GO:0006508">
    <property type="term" value="P:proteolysis"/>
    <property type="evidence" value="ECO:0007669"/>
    <property type="project" value="UniProtKB-KW"/>
</dbReference>
<evidence type="ECO:0000256" key="7">
    <source>
        <dbReference type="PROSITE-ProRule" id="PRU01379"/>
    </source>
</evidence>
<dbReference type="PANTHER" id="PTHR11705:SF143">
    <property type="entry name" value="SLL0236 PROTEIN"/>
    <property type="match status" value="1"/>
</dbReference>
<keyword evidence="5" id="KW-0862">Zinc</keyword>
<dbReference type="PROSITE" id="PS52035">
    <property type="entry name" value="PEPTIDASE_M14"/>
    <property type="match status" value="1"/>
</dbReference>
<keyword evidence="9" id="KW-0121">Carboxypeptidase</keyword>
<evidence type="ECO:0000313" key="9">
    <source>
        <dbReference type="EMBL" id="PQB06918.1"/>
    </source>
</evidence>
<comment type="similarity">
    <text evidence="2 7">Belongs to the peptidase M14 family.</text>
</comment>
<name>A0A2S7KWL2_9FLAO</name>
<evidence type="ECO:0000256" key="5">
    <source>
        <dbReference type="ARBA" id="ARBA00022833"/>
    </source>
</evidence>
<keyword evidence="4" id="KW-0378">Hydrolase</keyword>
<gene>
    <name evidence="9" type="ORF">BST83_06950</name>
</gene>
<evidence type="ECO:0000259" key="8">
    <source>
        <dbReference type="PROSITE" id="PS52035"/>
    </source>
</evidence>
<dbReference type="AlphaFoldDB" id="A0A2S7KWL2"/>
<reference evidence="9 10" key="1">
    <citation type="submission" date="2016-11" db="EMBL/GenBank/DDBJ databases">
        <title>Trade-off between light-utilization and light-protection in marine flavobacteria.</title>
        <authorList>
            <person name="Kumagai Y."/>
        </authorList>
    </citation>
    <scope>NUCLEOTIDE SEQUENCE [LARGE SCALE GENOMIC DNA]</scope>
    <source>
        <strain evidence="9 10">ATCC 700397</strain>
    </source>
</reference>
<comment type="cofactor">
    <cofactor evidence="1">
        <name>Zn(2+)</name>
        <dbReference type="ChEBI" id="CHEBI:29105"/>
    </cofactor>
</comment>
<keyword evidence="10" id="KW-1185">Reference proteome</keyword>
<keyword evidence="6" id="KW-0482">Metalloprotease</keyword>
<dbReference type="GO" id="GO:0004181">
    <property type="term" value="F:metallocarboxypeptidase activity"/>
    <property type="evidence" value="ECO:0007669"/>
    <property type="project" value="InterPro"/>
</dbReference>
<dbReference type="Gene3D" id="3.40.630.10">
    <property type="entry name" value="Zn peptidases"/>
    <property type="match status" value="1"/>
</dbReference>
<accession>A0A2S7KWL2</accession>
<evidence type="ECO:0000313" key="10">
    <source>
        <dbReference type="Proteomes" id="UP000239522"/>
    </source>
</evidence>
<evidence type="ECO:0000256" key="6">
    <source>
        <dbReference type="ARBA" id="ARBA00023049"/>
    </source>
</evidence>
<evidence type="ECO:0000256" key="4">
    <source>
        <dbReference type="ARBA" id="ARBA00022801"/>
    </source>
</evidence>
<comment type="caution">
    <text evidence="7">Lacks conserved residue(s) required for the propagation of feature annotation.</text>
</comment>
<dbReference type="GO" id="GO:0008270">
    <property type="term" value="F:zinc ion binding"/>
    <property type="evidence" value="ECO:0007669"/>
    <property type="project" value="InterPro"/>
</dbReference>
<dbReference type="Pfam" id="PF00246">
    <property type="entry name" value="Peptidase_M14"/>
    <property type="match status" value="1"/>
</dbReference>
<dbReference type="InterPro" id="IPR000834">
    <property type="entry name" value="Peptidase_M14"/>
</dbReference>
<dbReference type="GO" id="GO:0005615">
    <property type="term" value="C:extracellular space"/>
    <property type="evidence" value="ECO:0007669"/>
    <property type="project" value="TreeGrafter"/>
</dbReference>
<evidence type="ECO:0000256" key="1">
    <source>
        <dbReference type="ARBA" id="ARBA00001947"/>
    </source>
</evidence>
<evidence type="ECO:0000256" key="3">
    <source>
        <dbReference type="ARBA" id="ARBA00022670"/>
    </source>
</evidence>
<protein>
    <submittedName>
        <fullName evidence="9">Zinc carboxypeptidase</fullName>
    </submittedName>
</protein>
<organism evidence="9 10">
    <name type="scientific">Polaribacter filamentus</name>
    <dbReference type="NCBI Taxonomy" id="53483"/>
    <lineage>
        <taxon>Bacteria</taxon>
        <taxon>Pseudomonadati</taxon>
        <taxon>Bacteroidota</taxon>
        <taxon>Flavobacteriia</taxon>
        <taxon>Flavobacteriales</taxon>
        <taxon>Flavobacteriaceae</taxon>
    </lineage>
</organism>
<dbReference type="SUPFAM" id="SSF53187">
    <property type="entry name" value="Zn-dependent exopeptidases"/>
    <property type="match status" value="1"/>
</dbReference>
<evidence type="ECO:0000256" key="2">
    <source>
        <dbReference type="ARBA" id="ARBA00005988"/>
    </source>
</evidence>
<dbReference type="PANTHER" id="PTHR11705">
    <property type="entry name" value="PROTEASE FAMILY M14 CARBOXYPEPTIDASE A,B"/>
    <property type="match status" value="1"/>
</dbReference>
<dbReference type="Proteomes" id="UP000239522">
    <property type="component" value="Unassembled WGS sequence"/>
</dbReference>
<sequence length="361" mass="41801">MCISKQDKPVQILSLVVLKKIFKNQKETSLFGKWITFKNIEKLFLKHQEVFEITQLGLSEQQRTIYKLKIGSGKKRILLWSQMHGNESTGTKALFDIFNCFSNCNEQEFKTILKECTLVFIPMLNPDGSQVYTRVNANNIDLNRDAVDRVAKESNLLRNFLEEFDPQFCFNLHDQRTIFGVEGTKNPATISFLAPSEDETRTLTNGRKQTMNVIVAMNSLLQTIIPNFIGRYTDEFYPTATGDNFQKLGYNTILIESGHYPDDYNREASREYTFYSILQGLHHIATAVNFDAYGPYFNIPNNDKIFYDVIHRFSDAKKEVAFQYKDEIKNGKLLSKLQKVDENDLKMKFGHHEIVFESVNN</sequence>